<feature type="transmembrane region" description="Helical" evidence="1">
    <location>
        <begin position="202"/>
        <end position="225"/>
    </location>
</feature>
<proteinExistence type="predicted"/>
<dbReference type="RefSeq" id="WP_007618626.1">
    <property type="nucleotide sequence ID" value="NZ_BAEO01000021.1"/>
</dbReference>
<keyword evidence="1" id="KW-0472">Membrane</keyword>
<dbReference type="Proteomes" id="UP000006327">
    <property type="component" value="Unassembled WGS sequence"/>
</dbReference>
<gene>
    <name evidence="2" type="ORF">GARC_1656</name>
</gene>
<protein>
    <submittedName>
        <fullName evidence="2">Uncharacterized protein</fullName>
    </submittedName>
</protein>
<evidence type="ECO:0000313" key="2">
    <source>
        <dbReference type="EMBL" id="GAC18628.1"/>
    </source>
</evidence>
<keyword evidence="1" id="KW-1133">Transmembrane helix</keyword>
<dbReference type="STRING" id="493475.GARC_1656"/>
<feature type="transmembrane region" description="Helical" evidence="1">
    <location>
        <begin position="172"/>
        <end position="190"/>
    </location>
</feature>
<feature type="transmembrane region" description="Helical" evidence="1">
    <location>
        <begin position="103"/>
        <end position="123"/>
    </location>
</feature>
<feature type="transmembrane region" description="Helical" evidence="1">
    <location>
        <begin position="6"/>
        <end position="26"/>
    </location>
</feature>
<comment type="caution">
    <text evidence="2">The sequence shown here is derived from an EMBL/GenBank/DDBJ whole genome shotgun (WGS) entry which is preliminary data.</text>
</comment>
<sequence length="236" mass="27252">MGVKYYFHKTLFFLTTPVLAVLLYFYGATPEHFDNIYIAALCLSCIFCWTDKDTLGALVILLGYWLGSKALYFVPDTWQYWFVIYGLGIGLSCYYFHHITAKITLIIVLYSIVAECLWWYQGYANKPEIHYVVGLLAITVWARQLLFNRVLIAHEYFKYTSGKTGLDTHIGGILYFYFGLVLLMALEYFVRHVGGFTDVTTIYYLFTPISNVISGITLAVIYMHFFNNQSKKHLSA</sequence>
<evidence type="ECO:0000313" key="3">
    <source>
        <dbReference type="Proteomes" id="UP000006327"/>
    </source>
</evidence>
<feature type="transmembrane region" description="Helical" evidence="1">
    <location>
        <begin position="38"/>
        <end position="66"/>
    </location>
</feature>
<dbReference type="AlphaFoldDB" id="K6YPQ7"/>
<reference evidence="2 3" key="1">
    <citation type="journal article" date="2017" name="Antonie Van Leeuwenhoek">
        <title>Rhizobium rhizosphaerae sp. nov., a novel species isolated from rice rhizosphere.</title>
        <authorList>
            <person name="Zhao J.J."/>
            <person name="Zhang J."/>
            <person name="Zhang R.J."/>
            <person name="Zhang C.W."/>
            <person name="Yin H.Q."/>
            <person name="Zhang X.X."/>
        </authorList>
    </citation>
    <scope>NUCLEOTIDE SEQUENCE [LARGE SCALE GENOMIC DNA]</scope>
    <source>
        <strain evidence="2 3">BSs20135</strain>
    </source>
</reference>
<keyword evidence="1" id="KW-0812">Transmembrane</keyword>
<feature type="transmembrane region" description="Helical" evidence="1">
    <location>
        <begin position="78"/>
        <end position="96"/>
    </location>
</feature>
<feature type="transmembrane region" description="Helical" evidence="1">
    <location>
        <begin position="129"/>
        <end position="151"/>
    </location>
</feature>
<evidence type="ECO:0000256" key="1">
    <source>
        <dbReference type="SAM" id="Phobius"/>
    </source>
</evidence>
<dbReference type="OrthoDB" id="6400831at2"/>
<accession>K6YPQ7</accession>
<organism evidence="2 3">
    <name type="scientific">Paraglaciecola arctica BSs20135</name>
    <dbReference type="NCBI Taxonomy" id="493475"/>
    <lineage>
        <taxon>Bacteria</taxon>
        <taxon>Pseudomonadati</taxon>
        <taxon>Pseudomonadota</taxon>
        <taxon>Gammaproteobacteria</taxon>
        <taxon>Alteromonadales</taxon>
        <taxon>Alteromonadaceae</taxon>
        <taxon>Paraglaciecola</taxon>
    </lineage>
</organism>
<keyword evidence="3" id="KW-1185">Reference proteome</keyword>
<dbReference type="EMBL" id="BAEO01000021">
    <property type="protein sequence ID" value="GAC18628.1"/>
    <property type="molecule type" value="Genomic_DNA"/>
</dbReference>
<name>K6YPQ7_9ALTE</name>